<gene>
    <name evidence="8" type="primary">TSPAN3_1</name>
    <name evidence="8" type="ORF">MS3_00001557</name>
</gene>
<protein>
    <recommendedName>
        <fullName evidence="7">Tetraspanin</fullName>
    </recommendedName>
</protein>
<accession>A0A922LXI5</accession>
<name>A0A922LXI5_SCHHA</name>
<reference evidence="8" key="2">
    <citation type="journal article" date="2019" name="Gigascience">
        <title>High-quality Schistosoma haematobium genome achieved by single-molecule and long-range sequencing.</title>
        <authorList>
            <person name="Stroehlein A.J."/>
            <person name="Korhonen P.K."/>
            <person name="Chong T.M."/>
            <person name="Lim Y.L."/>
            <person name="Chan K.G."/>
            <person name="Webster B."/>
            <person name="Rollinson D."/>
            <person name="Brindley P.J."/>
            <person name="Gasser R.B."/>
            <person name="Young N.D."/>
        </authorList>
    </citation>
    <scope>NUCLEOTIDE SEQUENCE</scope>
</reference>
<dbReference type="InterPro" id="IPR000301">
    <property type="entry name" value="Tetraspanin_animals"/>
</dbReference>
<feature type="transmembrane region" description="Helical" evidence="7">
    <location>
        <begin position="197"/>
        <end position="221"/>
    </location>
</feature>
<dbReference type="PRINTS" id="PR00259">
    <property type="entry name" value="TMFOUR"/>
</dbReference>
<feature type="transmembrane region" description="Helical" evidence="7">
    <location>
        <begin position="81"/>
        <end position="107"/>
    </location>
</feature>
<dbReference type="SUPFAM" id="SSF48652">
    <property type="entry name" value="Tetraspanin"/>
    <property type="match status" value="1"/>
</dbReference>
<keyword evidence="5 7" id="KW-0472">Membrane</keyword>
<reference evidence="8" key="3">
    <citation type="submission" date="2021-06" db="EMBL/GenBank/DDBJ databases">
        <title>Chromosome-level genome assembly for S. haematobium.</title>
        <authorList>
            <person name="Stroehlein A.J."/>
        </authorList>
    </citation>
    <scope>NUCLEOTIDE SEQUENCE</scope>
</reference>
<comment type="similarity">
    <text evidence="2 7">Belongs to the tetraspanin (TM4SF) family.</text>
</comment>
<dbReference type="Proteomes" id="UP000471633">
    <property type="component" value="Unassembled WGS sequence"/>
</dbReference>
<organism evidence="8 9">
    <name type="scientific">Schistosoma haematobium</name>
    <name type="common">Blood fluke</name>
    <dbReference type="NCBI Taxonomy" id="6185"/>
    <lineage>
        <taxon>Eukaryota</taxon>
        <taxon>Metazoa</taxon>
        <taxon>Spiralia</taxon>
        <taxon>Lophotrochozoa</taxon>
        <taxon>Platyhelminthes</taxon>
        <taxon>Trematoda</taxon>
        <taxon>Digenea</taxon>
        <taxon>Strigeidida</taxon>
        <taxon>Schistosomatoidea</taxon>
        <taxon>Schistosomatidae</taxon>
        <taxon>Schistosoma</taxon>
    </lineage>
</organism>
<dbReference type="RefSeq" id="XP_051074440.1">
    <property type="nucleotide sequence ID" value="XM_051209023.1"/>
</dbReference>
<evidence type="ECO:0000313" key="8">
    <source>
        <dbReference type="EMBL" id="KAH9595554.1"/>
    </source>
</evidence>
<evidence type="ECO:0000256" key="1">
    <source>
        <dbReference type="ARBA" id="ARBA00004141"/>
    </source>
</evidence>
<feature type="transmembrane region" description="Helical" evidence="7">
    <location>
        <begin position="12"/>
        <end position="39"/>
    </location>
</feature>
<feature type="disulfide bond" evidence="6">
    <location>
        <begin position="144"/>
        <end position="179"/>
    </location>
</feature>
<dbReference type="EMBL" id="AMPZ03000001">
    <property type="protein sequence ID" value="KAH9595554.1"/>
    <property type="molecule type" value="Genomic_DNA"/>
</dbReference>
<dbReference type="GO" id="GO:0005886">
    <property type="term" value="C:plasma membrane"/>
    <property type="evidence" value="ECO:0007669"/>
    <property type="project" value="TreeGrafter"/>
</dbReference>
<keyword evidence="6" id="KW-1015">Disulfide bond</keyword>
<dbReference type="AlphaFoldDB" id="A0A922LXI5"/>
<feature type="transmembrane region" description="Helical" evidence="7">
    <location>
        <begin position="51"/>
        <end position="74"/>
    </location>
</feature>
<keyword evidence="9" id="KW-1185">Reference proteome</keyword>
<proteinExistence type="inferred from homology"/>
<dbReference type="CTD" id="24593955"/>
<dbReference type="GeneID" id="24593955"/>
<keyword evidence="3 7" id="KW-0812">Transmembrane</keyword>
<evidence type="ECO:0000256" key="7">
    <source>
        <dbReference type="RuleBase" id="RU361218"/>
    </source>
</evidence>
<evidence type="ECO:0000256" key="2">
    <source>
        <dbReference type="ARBA" id="ARBA00006840"/>
    </source>
</evidence>
<evidence type="ECO:0000256" key="4">
    <source>
        <dbReference type="ARBA" id="ARBA00022989"/>
    </source>
</evidence>
<dbReference type="PANTHER" id="PTHR19282:SF544">
    <property type="entry name" value="TETRASPANIN"/>
    <property type="match status" value="1"/>
</dbReference>
<evidence type="ECO:0000256" key="3">
    <source>
        <dbReference type="ARBA" id="ARBA00022692"/>
    </source>
</evidence>
<comment type="caution">
    <text evidence="8">The sequence shown here is derived from an EMBL/GenBank/DDBJ whole genome shotgun (WGS) entry which is preliminary data.</text>
</comment>
<dbReference type="InterPro" id="IPR018499">
    <property type="entry name" value="Tetraspanin/Peripherin"/>
</dbReference>
<feature type="disulfide bond" evidence="6">
    <location>
        <begin position="145"/>
        <end position="165"/>
    </location>
</feature>
<sequence length="245" mass="27843">MAILDGLSKCITAVSYALILVASVILITVGGSILVIAARYKHAVTVTNLQFPGYIVLGTGLLLLCAGVIGFIACIKHNRCLLVLLYALLLTILLCEMAVIIVSIFYWPKVREQISEVLHEDLRMYNKVAEVRQIVDLIQSNFECCGVENRSDWKFYNDSSYPQSCKNRQLEESFSNKECIYHQYGCLNFLEREVKRYLGYVIGSACTFFLLQVYCVIWACLLSPKTVNFRMPRLSIRLPLNARIY</sequence>
<reference evidence="8" key="1">
    <citation type="journal article" date="2012" name="Nat. Genet.">
        <title>Whole-genome sequence of Schistosoma haematobium.</title>
        <authorList>
            <person name="Young N.D."/>
            <person name="Jex A.R."/>
            <person name="Li B."/>
            <person name="Liu S."/>
            <person name="Yang L."/>
            <person name="Xiong Z."/>
            <person name="Li Y."/>
            <person name="Cantacessi C."/>
            <person name="Hall R.S."/>
            <person name="Xu X."/>
            <person name="Chen F."/>
            <person name="Wu X."/>
            <person name="Zerlotini A."/>
            <person name="Oliveira G."/>
            <person name="Hofmann A."/>
            <person name="Zhang G."/>
            <person name="Fang X."/>
            <person name="Kang Y."/>
            <person name="Campbell B.E."/>
            <person name="Loukas A."/>
            <person name="Ranganathan S."/>
            <person name="Rollinson D."/>
            <person name="Rinaldi G."/>
            <person name="Brindley P.J."/>
            <person name="Yang H."/>
            <person name="Wang J."/>
            <person name="Wang J."/>
            <person name="Gasser R.B."/>
        </authorList>
    </citation>
    <scope>NUCLEOTIDE SEQUENCE</scope>
</reference>
<dbReference type="Gene3D" id="1.10.1450.10">
    <property type="entry name" value="Tetraspanin"/>
    <property type="match status" value="1"/>
</dbReference>
<comment type="subcellular location">
    <subcellularLocation>
        <location evidence="1 7">Membrane</location>
        <topology evidence="1 7">Multi-pass membrane protein</topology>
    </subcellularLocation>
</comment>
<keyword evidence="4 7" id="KW-1133">Transmembrane helix</keyword>
<dbReference type="PIRSF" id="PIRSF002419">
    <property type="entry name" value="Tetraspanin"/>
    <property type="match status" value="1"/>
</dbReference>
<dbReference type="Pfam" id="PF00335">
    <property type="entry name" value="Tetraspanin"/>
    <property type="match status" value="1"/>
</dbReference>
<dbReference type="PANTHER" id="PTHR19282">
    <property type="entry name" value="TETRASPANIN"/>
    <property type="match status" value="1"/>
</dbReference>
<dbReference type="CDD" id="cd03127">
    <property type="entry name" value="tetraspanin_LEL"/>
    <property type="match status" value="1"/>
</dbReference>
<reference evidence="8" key="4">
    <citation type="journal article" date="2022" name="PLoS Pathog.">
        <title>Chromosome-level genome of Schistosoma haematobium underpins genome-wide explorations of molecular variation.</title>
        <authorList>
            <person name="Stroehlein A.J."/>
            <person name="Korhonen P.K."/>
            <person name="Lee V.V."/>
            <person name="Ralph S.A."/>
            <person name="Mentink-Kane M."/>
            <person name="You H."/>
            <person name="McManus D.P."/>
            <person name="Tchuente L.T."/>
            <person name="Stothard J.R."/>
            <person name="Kaur P."/>
            <person name="Dudchenko O."/>
            <person name="Aiden E.L."/>
            <person name="Yang B."/>
            <person name="Yang H."/>
            <person name="Emery A.M."/>
            <person name="Webster B.L."/>
            <person name="Brindley P.J."/>
            <person name="Rollinson D."/>
            <person name="Chang B.C.H."/>
            <person name="Gasser R.B."/>
            <person name="Young N.D."/>
        </authorList>
    </citation>
    <scope>NUCLEOTIDE SEQUENCE</scope>
</reference>
<evidence type="ECO:0000256" key="6">
    <source>
        <dbReference type="PIRSR" id="PIRSR002419-1"/>
    </source>
</evidence>
<evidence type="ECO:0000256" key="5">
    <source>
        <dbReference type="ARBA" id="ARBA00023136"/>
    </source>
</evidence>
<evidence type="ECO:0000313" key="9">
    <source>
        <dbReference type="Proteomes" id="UP000471633"/>
    </source>
</evidence>
<dbReference type="InterPro" id="IPR008952">
    <property type="entry name" value="Tetraspanin_EC2_sf"/>
</dbReference>